<dbReference type="EMBL" id="MCFL01000023">
    <property type="protein sequence ID" value="ORZ35271.1"/>
    <property type="molecule type" value="Genomic_DNA"/>
</dbReference>
<evidence type="ECO:0000313" key="1">
    <source>
        <dbReference type="EMBL" id="ORZ35271.1"/>
    </source>
</evidence>
<comment type="caution">
    <text evidence="1">The sequence shown here is derived from an EMBL/GenBank/DDBJ whole genome shotgun (WGS) entry which is preliminary data.</text>
</comment>
<organism evidence="1 2">
    <name type="scientific">Catenaria anguillulae PL171</name>
    <dbReference type="NCBI Taxonomy" id="765915"/>
    <lineage>
        <taxon>Eukaryota</taxon>
        <taxon>Fungi</taxon>
        <taxon>Fungi incertae sedis</taxon>
        <taxon>Blastocladiomycota</taxon>
        <taxon>Blastocladiomycetes</taxon>
        <taxon>Blastocladiales</taxon>
        <taxon>Catenariaceae</taxon>
        <taxon>Catenaria</taxon>
    </lineage>
</organism>
<dbReference type="AlphaFoldDB" id="A0A1Y2HN82"/>
<protein>
    <submittedName>
        <fullName evidence="1">Uncharacterized protein</fullName>
    </submittedName>
</protein>
<gene>
    <name evidence="1" type="ORF">BCR44DRAFT_331309</name>
</gene>
<accession>A0A1Y2HN82</accession>
<evidence type="ECO:0000313" key="2">
    <source>
        <dbReference type="Proteomes" id="UP000193411"/>
    </source>
</evidence>
<dbReference type="Proteomes" id="UP000193411">
    <property type="component" value="Unassembled WGS sequence"/>
</dbReference>
<keyword evidence="2" id="KW-1185">Reference proteome</keyword>
<name>A0A1Y2HN82_9FUNG</name>
<reference evidence="1 2" key="1">
    <citation type="submission" date="2016-07" db="EMBL/GenBank/DDBJ databases">
        <title>Pervasive Adenine N6-methylation of Active Genes in Fungi.</title>
        <authorList>
            <consortium name="DOE Joint Genome Institute"/>
            <person name="Mondo S.J."/>
            <person name="Dannebaum R.O."/>
            <person name="Kuo R.C."/>
            <person name="Labutti K."/>
            <person name="Haridas S."/>
            <person name="Kuo A."/>
            <person name="Salamov A."/>
            <person name="Ahrendt S.R."/>
            <person name="Lipzen A."/>
            <person name="Sullivan W."/>
            <person name="Andreopoulos W.B."/>
            <person name="Clum A."/>
            <person name="Lindquist E."/>
            <person name="Daum C."/>
            <person name="Ramamoorthy G.K."/>
            <person name="Gryganskyi A."/>
            <person name="Culley D."/>
            <person name="Magnuson J.K."/>
            <person name="James T.Y."/>
            <person name="O'Malley M.A."/>
            <person name="Stajich J.E."/>
            <person name="Spatafora J.W."/>
            <person name="Visel A."/>
            <person name="Grigoriev I.V."/>
        </authorList>
    </citation>
    <scope>NUCLEOTIDE SEQUENCE [LARGE SCALE GENOMIC DNA]</scope>
    <source>
        <strain evidence="1 2">PL171</strain>
    </source>
</reference>
<sequence length="364" mass="41179">MQARGPTSSFEHDYALVDVAETWFRILTKELGDQQELGLLARFALAAFIANSLRLADVCHCYQISCTLPYRHPLTKQPTCDPQVLGANGIDLVHSEVHLLPVLCMKPSGLSESHMDNMTSAFRHVLRQTGHHDKLYVDEQMPEGTLKVSGNPFNATAFKTFTKHISRAWRKFGQTTLHARTISVYQLQDMYNAICDLANHAGMAILTGRGTRRTAIQRATRCNATAVDIREIADHKDQMTLATYTLDARAGGQAERLKYHMDIDPWLLEWPFRPVRRKRLAGEAILTTKEAHRHEHVLQAAFSDLPVFLEIARFSRSLACSSFLTIEYQSLPLHWHMASFDTDTLRNARYSTIALLESAKVAMF</sequence>
<proteinExistence type="predicted"/>